<dbReference type="SMART" id="SM00754">
    <property type="entry name" value="CHRD"/>
    <property type="match status" value="1"/>
</dbReference>
<feature type="domain" description="CHRD" evidence="1">
    <location>
        <begin position="1"/>
        <end position="137"/>
    </location>
</feature>
<proteinExistence type="predicted"/>
<evidence type="ECO:0000313" key="2">
    <source>
        <dbReference type="EMBL" id="KEK25398.1"/>
    </source>
</evidence>
<dbReference type="eggNOG" id="COG2133">
    <property type="taxonomic scope" value="Bacteria"/>
</dbReference>
<dbReference type="EMBL" id="JOTM01000002">
    <property type="protein sequence ID" value="KEK25398.1"/>
    <property type="molecule type" value="Genomic_DNA"/>
</dbReference>
<dbReference type="STRING" id="574375.AZF08_07045"/>
<dbReference type="Pfam" id="PF07452">
    <property type="entry name" value="CHRD"/>
    <property type="match status" value="1"/>
</dbReference>
<name>A0A073KSN8_9BACI</name>
<dbReference type="Proteomes" id="UP000027778">
    <property type="component" value="Unassembled WGS sequence"/>
</dbReference>
<accession>A0A073KSN8</accession>
<dbReference type="OrthoDB" id="571052at2"/>
<organism evidence="2 3">
    <name type="scientific">Bacillus gaemokensis</name>
    <dbReference type="NCBI Taxonomy" id="574375"/>
    <lineage>
        <taxon>Bacteria</taxon>
        <taxon>Bacillati</taxon>
        <taxon>Bacillota</taxon>
        <taxon>Bacilli</taxon>
        <taxon>Bacillales</taxon>
        <taxon>Bacillaceae</taxon>
        <taxon>Bacillus</taxon>
        <taxon>Bacillus cereus group</taxon>
    </lineage>
</organism>
<keyword evidence="3" id="KW-1185">Reference proteome</keyword>
<gene>
    <name evidence="2" type="ORF">BAGA_12310</name>
</gene>
<dbReference type="PROSITE" id="PS50933">
    <property type="entry name" value="CHRD"/>
    <property type="match status" value="1"/>
</dbReference>
<protein>
    <recommendedName>
        <fullName evidence="1">CHRD domain-containing protein</fullName>
    </recommendedName>
</protein>
<evidence type="ECO:0000313" key="3">
    <source>
        <dbReference type="Proteomes" id="UP000027778"/>
    </source>
</evidence>
<sequence>MTKHFFARLNGQRELPPVNTKAYGVTEFVFNSDLKRLSYRIILKNIEKVISCQIHLGKSNQNGPIVLYLYGPVKQGISVDKGVVTGTVMIEDLEGPLQRKGIEDLIQEIDQANAYVNIHTKKFKKGEIRGRIRKLKVGAIQ</sequence>
<dbReference type="InterPro" id="IPR010895">
    <property type="entry name" value="CHRD"/>
</dbReference>
<dbReference type="RefSeq" id="WP_033673250.1">
    <property type="nucleotide sequence ID" value="NZ_JOTM01000002.1"/>
</dbReference>
<comment type="caution">
    <text evidence="2">The sequence shown here is derived from an EMBL/GenBank/DDBJ whole genome shotgun (WGS) entry which is preliminary data.</text>
</comment>
<evidence type="ECO:0000259" key="1">
    <source>
        <dbReference type="PROSITE" id="PS50933"/>
    </source>
</evidence>
<reference evidence="2 3" key="1">
    <citation type="submission" date="2014-06" db="EMBL/GenBank/DDBJ databases">
        <title>Draft genome sequence of Bacillus gaemokensis JCM 15801 (MCCC 1A00707).</title>
        <authorList>
            <person name="Lai Q."/>
            <person name="Liu Y."/>
            <person name="Shao Z."/>
        </authorList>
    </citation>
    <scope>NUCLEOTIDE SEQUENCE [LARGE SCALE GENOMIC DNA]</scope>
    <source>
        <strain evidence="2 3">JCM 15801</strain>
    </source>
</reference>
<dbReference type="AlphaFoldDB" id="A0A073KSN8"/>